<evidence type="ECO:0000259" key="16">
    <source>
        <dbReference type="PROSITE" id="PS51471"/>
    </source>
</evidence>
<keyword evidence="8" id="KW-0408">Iron</keyword>
<evidence type="ECO:0000256" key="2">
    <source>
        <dbReference type="ARBA" id="ARBA00007879"/>
    </source>
</evidence>
<dbReference type="EMBL" id="JOJR01000050">
    <property type="protein sequence ID" value="RCN48174.1"/>
    <property type="molecule type" value="Genomic_DNA"/>
</dbReference>
<dbReference type="InterPro" id="IPR000504">
    <property type="entry name" value="RRM_dom"/>
</dbReference>
<dbReference type="GO" id="GO:0106335">
    <property type="term" value="F:tRNA (5-carboxymethyluridine(34)-5-O)-methyltransferase activity"/>
    <property type="evidence" value="ECO:0007669"/>
    <property type="project" value="UniProtKB-EC"/>
</dbReference>
<keyword evidence="18" id="KW-1185">Reference proteome</keyword>
<keyword evidence="4 17" id="KW-0489">Methyltransferase</keyword>
<dbReference type="SUPFAM" id="SSF54928">
    <property type="entry name" value="RNA-binding domain, RBD"/>
    <property type="match status" value="1"/>
</dbReference>
<dbReference type="FunFam" id="3.30.70.330:FF:000570">
    <property type="entry name" value="ALKylated DNA repair protein AlkB homolog"/>
    <property type="match status" value="1"/>
</dbReference>
<reference evidence="17 18" key="1">
    <citation type="submission" date="2014-10" db="EMBL/GenBank/DDBJ databases">
        <title>Draft genome of the hookworm Ancylostoma caninum.</title>
        <authorList>
            <person name="Mitreva M."/>
        </authorList>
    </citation>
    <scope>NUCLEOTIDE SEQUENCE [LARGE SCALE GENOMIC DNA]</scope>
    <source>
        <strain evidence="17 18">Baltimore</strain>
    </source>
</reference>
<proteinExistence type="inferred from homology"/>
<dbReference type="GO" id="GO:0002098">
    <property type="term" value="P:tRNA wobble uridine modification"/>
    <property type="evidence" value="ECO:0007669"/>
    <property type="project" value="TreeGrafter"/>
</dbReference>
<dbReference type="CDD" id="cd02440">
    <property type="entry name" value="AdoMet_MTases"/>
    <property type="match status" value="1"/>
</dbReference>
<sequence length="582" mass="66721">MYFNASKERRLGCKLEPGKILRKTHKSWEQLRRHDPDVEISEDVTEHLFVSNSSVLCGVSLEELEEIFHPFDDNASFTVFPNKRSYSFVSFSSKEQAEAAREGLHGTIPPQLKVSHQPFLISYVRQLPASKPVDNTLYPKDFVLVEDYITEDEEKAFLDLIFDTEDVKSLKHRAVIHYGHEFDYSRNAAFKPTKPIPPMINQLADRLVKDSHVDFRSDQVTINVYEPGQGIPSHYDTHSAFEDPIVCLSLCSDIVMEFKDGANSALIAPVLLKRRSLCLIKGDSRYRWKHGIVNRKHDINPMTHRVMPRRLRVSITLRKIRHEPCQCQYKEFCDWDREGEMAVPSDDKSALRIENQYVSGVYESIASHFDETRFSSWTGVKKFMNTLPPYSVVYDIGCGNGKYLLPNDGLIKIGCDMSQMLCEIVQKKGCMVVRADALSIPFREGADAVISIAVLHHMASLSRRKKMISEILRVLKRGGRACITVWSMDQSNSEYAKMRDNKDSIIEEAKKFDRLRVHDGKEFVQQDLLVPWRIDGTGETFMRYYHVFAEGEMEELLRSVGGCSIDSVEKEQGNYIAVITKQ</sequence>
<dbReference type="PROSITE" id="PS51471">
    <property type="entry name" value="FE2OG_OXY"/>
    <property type="match status" value="1"/>
</dbReference>
<dbReference type="EC" id="2.1.1.229" evidence="3"/>
<dbReference type="AlphaFoldDB" id="A0A368GV28"/>
<dbReference type="Proteomes" id="UP000252519">
    <property type="component" value="Unassembled WGS sequence"/>
</dbReference>
<keyword evidence="5 17" id="KW-0808">Transferase</keyword>
<comment type="similarity">
    <text evidence="2">Belongs to the alkB family.</text>
</comment>
<dbReference type="GO" id="GO:0030488">
    <property type="term" value="P:tRNA methylation"/>
    <property type="evidence" value="ECO:0007669"/>
    <property type="project" value="TreeGrafter"/>
</dbReference>
<evidence type="ECO:0000256" key="12">
    <source>
        <dbReference type="ARBA" id="ARBA00049786"/>
    </source>
</evidence>
<dbReference type="InterPro" id="IPR051422">
    <property type="entry name" value="AlkB_tRNA_MeTrf/Diox"/>
</dbReference>
<dbReference type="Pfam" id="PF13532">
    <property type="entry name" value="2OG-FeII_Oxy_2"/>
    <property type="match status" value="1"/>
</dbReference>
<dbReference type="Pfam" id="PF00076">
    <property type="entry name" value="RRM_1"/>
    <property type="match status" value="1"/>
</dbReference>
<feature type="domain" description="Fe2OG dioxygenase" evidence="16">
    <location>
        <begin position="216"/>
        <end position="321"/>
    </location>
</feature>
<evidence type="ECO:0000256" key="10">
    <source>
        <dbReference type="ARBA" id="ARBA00034996"/>
    </source>
</evidence>
<evidence type="ECO:0000256" key="11">
    <source>
        <dbReference type="ARBA" id="ARBA00045506"/>
    </source>
</evidence>
<dbReference type="SUPFAM" id="SSF53335">
    <property type="entry name" value="S-adenosyl-L-methionine-dependent methyltransferases"/>
    <property type="match status" value="1"/>
</dbReference>
<evidence type="ECO:0000256" key="8">
    <source>
        <dbReference type="ARBA" id="ARBA00023004"/>
    </source>
</evidence>
<dbReference type="GO" id="GO:0005634">
    <property type="term" value="C:nucleus"/>
    <property type="evidence" value="ECO:0007669"/>
    <property type="project" value="TreeGrafter"/>
</dbReference>
<keyword evidence="6" id="KW-0862">Zinc</keyword>
<evidence type="ECO:0000256" key="5">
    <source>
        <dbReference type="ARBA" id="ARBA00022679"/>
    </source>
</evidence>
<name>A0A368GV28_ANCCA</name>
<evidence type="ECO:0000259" key="15">
    <source>
        <dbReference type="PROSITE" id="PS50102"/>
    </source>
</evidence>
<comment type="caution">
    <text evidence="17">The sequence shown here is derived from an EMBL/GenBank/DDBJ whole genome shotgun (WGS) entry which is preliminary data.</text>
</comment>
<gene>
    <name evidence="17" type="ORF">ANCCAN_05719</name>
</gene>
<dbReference type="Pfam" id="PF08241">
    <property type="entry name" value="Methyltransf_11"/>
    <property type="match status" value="1"/>
</dbReference>
<evidence type="ECO:0000256" key="14">
    <source>
        <dbReference type="PROSITE-ProRule" id="PRU00176"/>
    </source>
</evidence>
<evidence type="ECO:0000256" key="9">
    <source>
        <dbReference type="ARBA" id="ARBA00023268"/>
    </source>
</evidence>
<accession>A0A368GV28</accession>
<evidence type="ECO:0000256" key="7">
    <source>
        <dbReference type="ARBA" id="ARBA00022884"/>
    </source>
</evidence>
<dbReference type="Gene3D" id="2.60.120.590">
    <property type="entry name" value="Alpha-ketoglutarate-dependent dioxygenase AlkB-like"/>
    <property type="match status" value="1"/>
</dbReference>
<dbReference type="InterPro" id="IPR012677">
    <property type="entry name" value="Nucleotide-bd_a/b_plait_sf"/>
</dbReference>
<dbReference type="InterPro" id="IPR035979">
    <property type="entry name" value="RBD_domain_sf"/>
</dbReference>
<dbReference type="InterPro" id="IPR037151">
    <property type="entry name" value="AlkB-like_sf"/>
</dbReference>
<dbReference type="GO" id="GO:0000049">
    <property type="term" value="F:tRNA binding"/>
    <property type="evidence" value="ECO:0007669"/>
    <property type="project" value="TreeGrafter"/>
</dbReference>
<dbReference type="OrthoDB" id="271595at2759"/>
<dbReference type="GO" id="GO:0005737">
    <property type="term" value="C:cytoplasm"/>
    <property type="evidence" value="ECO:0007669"/>
    <property type="project" value="TreeGrafter"/>
</dbReference>
<dbReference type="InterPro" id="IPR029063">
    <property type="entry name" value="SAM-dependent_MTases_sf"/>
</dbReference>
<organism evidence="17 18">
    <name type="scientific">Ancylostoma caninum</name>
    <name type="common">Dog hookworm</name>
    <dbReference type="NCBI Taxonomy" id="29170"/>
    <lineage>
        <taxon>Eukaryota</taxon>
        <taxon>Metazoa</taxon>
        <taxon>Ecdysozoa</taxon>
        <taxon>Nematoda</taxon>
        <taxon>Chromadorea</taxon>
        <taxon>Rhabditida</taxon>
        <taxon>Rhabditina</taxon>
        <taxon>Rhabditomorpha</taxon>
        <taxon>Strongyloidea</taxon>
        <taxon>Ancylostomatidae</taxon>
        <taxon>Ancylostomatinae</taxon>
        <taxon>Ancylostoma</taxon>
    </lineage>
</organism>
<evidence type="ECO:0000313" key="18">
    <source>
        <dbReference type="Proteomes" id="UP000252519"/>
    </source>
</evidence>
<comment type="catalytic activity">
    <reaction evidence="10">
        <text>5-(carboxymethyl)uridine(34) in tRNA + S-adenosyl-L-methionine = 5-(2-methoxy-2-oxoethyl)uridine(34) in tRNA + S-adenosyl-L-homocysteine</text>
        <dbReference type="Rhea" id="RHEA:43208"/>
        <dbReference type="Rhea" id="RHEA-COMP:10407"/>
        <dbReference type="Rhea" id="RHEA-COMP:10408"/>
        <dbReference type="ChEBI" id="CHEBI:57856"/>
        <dbReference type="ChEBI" id="CHEBI:59789"/>
        <dbReference type="ChEBI" id="CHEBI:74851"/>
        <dbReference type="ChEBI" id="CHEBI:74882"/>
        <dbReference type="EC" id="2.1.1.229"/>
    </reaction>
</comment>
<feature type="domain" description="RRM" evidence="15">
    <location>
        <begin position="46"/>
        <end position="126"/>
    </location>
</feature>
<dbReference type="STRING" id="29170.A0A368GV28"/>
<dbReference type="GO" id="GO:0008757">
    <property type="term" value="F:S-adenosylmethionine-dependent methyltransferase activity"/>
    <property type="evidence" value="ECO:0007669"/>
    <property type="project" value="InterPro"/>
</dbReference>
<evidence type="ECO:0000256" key="3">
    <source>
        <dbReference type="ARBA" id="ARBA00012808"/>
    </source>
</evidence>
<evidence type="ECO:0000256" key="1">
    <source>
        <dbReference type="ARBA" id="ARBA00001954"/>
    </source>
</evidence>
<evidence type="ECO:0000256" key="13">
    <source>
        <dbReference type="ARBA" id="ARBA00049802"/>
    </source>
</evidence>
<comment type="function">
    <text evidence="11">Catalyzes the methylation of 5-carboxymethyl uridine to 5-methylcarboxymethyl uridine at the wobble position of the anticodon loop in tRNA via its methyltransferase domain. Catalyzes the last step in the formation of 5-methylcarboxymethyl uridine at the wobble position of the anticodon loop in target tRNA. Has a preference for tRNA(Arg) and tRNA(Glu), and does not bind tRNA(Lys). Binds tRNA and catalyzes the iron and alpha-ketoglutarate dependent hydroxylation of 5-methylcarboxymethyl uridine at the wobble position of the anticodon loop in tRNA via its dioxygenase domain, giving rise to 5-(S)-methoxycarbonylhydroxymethyluridine; has a preference for tRNA(Gly). Required for normal survival after DNA damage. May inhibit apoptosis and promote cell survival and angiogenesis.</text>
</comment>
<evidence type="ECO:0000256" key="6">
    <source>
        <dbReference type="ARBA" id="ARBA00022833"/>
    </source>
</evidence>
<keyword evidence="9" id="KW-0511">Multifunctional enzyme</keyword>
<keyword evidence="7 14" id="KW-0694">RNA-binding</keyword>
<dbReference type="PANTHER" id="PTHR13069">
    <property type="entry name" value="ALKYLATED DNA REPAIR PROTEIN ALKB HOMOLOG 8"/>
    <property type="match status" value="1"/>
</dbReference>
<dbReference type="InterPro" id="IPR013216">
    <property type="entry name" value="Methyltransf_11"/>
</dbReference>
<dbReference type="Gene3D" id="3.40.50.150">
    <property type="entry name" value="Vaccinia Virus protein VP39"/>
    <property type="match status" value="1"/>
</dbReference>
<evidence type="ECO:0000313" key="17">
    <source>
        <dbReference type="EMBL" id="RCN48174.1"/>
    </source>
</evidence>
<dbReference type="Gene3D" id="3.30.70.330">
    <property type="match status" value="1"/>
</dbReference>
<dbReference type="InterPro" id="IPR005123">
    <property type="entry name" value="Oxoglu/Fe-dep_dioxygenase_dom"/>
</dbReference>
<comment type="cofactor">
    <cofactor evidence="1">
        <name>Fe(2+)</name>
        <dbReference type="ChEBI" id="CHEBI:29033"/>
    </cofactor>
</comment>
<dbReference type="PROSITE" id="PS50102">
    <property type="entry name" value="RRM"/>
    <property type="match status" value="1"/>
</dbReference>
<dbReference type="InterPro" id="IPR027450">
    <property type="entry name" value="AlkB-like"/>
</dbReference>
<dbReference type="SUPFAM" id="SSF51197">
    <property type="entry name" value="Clavaminate synthase-like"/>
    <property type="match status" value="1"/>
</dbReference>
<dbReference type="PANTHER" id="PTHR13069:SF37">
    <property type="entry name" value="FIRE DANCER"/>
    <property type="match status" value="1"/>
</dbReference>
<evidence type="ECO:0000256" key="4">
    <source>
        <dbReference type="ARBA" id="ARBA00022603"/>
    </source>
</evidence>
<protein>
    <recommendedName>
        <fullName evidence="3">tRNA (carboxymethyluridine(34)-5-O)-methyltransferase</fullName>
        <ecNumber evidence="3">2.1.1.229</ecNumber>
    </recommendedName>
    <alternativeName>
        <fullName evidence="12">Alkylated DNA repair protein alkB homolog 8</fullName>
    </alternativeName>
    <alternativeName>
        <fullName evidence="13">S-adenosyl-L-methionine-dependent tRNA methyltransferase ALKBH8</fullName>
    </alternativeName>
</protein>